<keyword evidence="1" id="KW-1133">Transmembrane helix</keyword>
<organism evidence="2 3">
    <name type="scientific">Romanomermis culicivorax</name>
    <name type="common">Nematode worm</name>
    <dbReference type="NCBI Taxonomy" id="13658"/>
    <lineage>
        <taxon>Eukaryota</taxon>
        <taxon>Metazoa</taxon>
        <taxon>Ecdysozoa</taxon>
        <taxon>Nematoda</taxon>
        <taxon>Enoplea</taxon>
        <taxon>Dorylaimia</taxon>
        <taxon>Mermithida</taxon>
        <taxon>Mermithoidea</taxon>
        <taxon>Mermithidae</taxon>
        <taxon>Romanomermis</taxon>
    </lineage>
</organism>
<keyword evidence="1" id="KW-0472">Membrane</keyword>
<keyword evidence="2" id="KW-1185">Reference proteome</keyword>
<dbReference type="Proteomes" id="UP000887565">
    <property type="component" value="Unplaced"/>
</dbReference>
<name>A0A915K6H8_ROMCU</name>
<accession>A0A915K6H8</accession>
<feature type="transmembrane region" description="Helical" evidence="1">
    <location>
        <begin position="21"/>
        <end position="43"/>
    </location>
</feature>
<protein>
    <submittedName>
        <fullName evidence="3">Uncharacterized protein</fullName>
    </submittedName>
</protein>
<keyword evidence="1" id="KW-0812">Transmembrane</keyword>
<dbReference type="AlphaFoldDB" id="A0A915K6H8"/>
<proteinExistence type="predicted"/>
<evidence type="ECO:0000313" key="3">
    <source>
        <dbReference type="WBParaSite" id="nRc.2.0.1.t34325-RA"/>
    </source>
</evidence>
<evidence type="ECO:0000313" key="2">
    <source>
        <dbReference type="Proteomes" id="UP000887565"/>
    </source>
</evidence>
<dbReference type="WBParaSite" id="nRc.2.0.1.t34325-RA">
    <property type="protein sequence ID" value="nRc.2.0.1.t34325-RA"/>
    <property type="gene ID" value="nRc.2.0.1.g34325"/>
</dbReference>
<sequence length="88" mass="10227">MKSRYDQQKAQFFAPSSRINVIRIELIYIFVVPMISLFCHSTFVKEPITERNKENQTVLTAYFQECCLTNGLPPPCVKICDFTMNAEE</sequence>
<evidence type="ECO:0000256" key="1">
    <source>
        <dbReference type="SAM" id="Phobius"/>
    </source>
</evidence>
<reference evidence="3" key="1">
    <citation type="submission" date="2022-11" db="UniProtKB">
        <authorList>
            <consortium name="WormBaseParasite"/>
        </authorList>
    </citation>
    <scope>IDENTIFICATION</scope>
</reference>